<protein>
    <submittedName>
        <fullName evidence="2">Uncharacterized protein</fullName>
    </submittedName>
</protein>
<name>A0A139AQG8_GONPJ</name>
<feature type="transmembrane region" description="Helical" evidence="1">
    <location>
        <begin position="53"/>
        <end position="71"/>
    </location>
</feature>
<dbReference type="OrthoDB" id="4309089at2759"/>
<evidence type="ECO:0000256" key="1">
    <source>
        <dbReference type="SAM" id="Phobius"/>
    </source>
</evidence>
<sequence>MPPLSYYAALICSLAAAYVGITAARPAFLILVVAASAAILTWSPLTLSQKAKILALLPLGLASLLSFLLLPPSSQSAYLPLFTSYITFAVLANVFMMVFVPTDGTKRAWACRFACTGLTAWLVRQCNDAGWSTVAIDPPSTSGAFLFTAVSAEWITAHAIYRAALVTLPAFDWARHVGLEPASLTLTTLLYHYYATSAYAPPSQHPWERYFGLADTLAAPLFAAASSLYDALYPATLDNTSWGKERFSPPVDAILALLVAGVGSFAWTQAFM</sequence>
<feature type="transmembrane region" description="Helical" evidence="1">
    <location>
        <begin position="27"/>
        <end position="46"/>
    </location>
</feature>
<keyword evidence="1" id="KW-0812">Transmembrane</keyword>
<evidence type="ECO:0000313" key="2">
    <source>
        <dbReference type="EMBL" id="KXS18735.1"/>
    </source>
</evidence>
<dbReference type="AlphaFoldDB" id="A0A139AQG8"/>
<gene>
    <name evidence="2" type="ORF">M427DRAFT_153095</name>
</gene>
<feature type="transmembrane region" description="Helical" evidence="1">
    <location>
        <begin position="253"/>
        <end position="271"/>
    </location>
</feature>
<organism evidence="2 3">
    <name type="scientific">Gonapodya prolifera (strain JEL478)</name>
    <name type="common">Monoblepharis prolifera</name>
    <dbReference type="NCBI Taxonomy" id="1344416"/>
    <lineage>
        <taxon>Eukaryota</taxon>
        <taxon>Fungi</taxon>
        <taxon>Fungi incertae sedis</taxon>
        <taxon>Chytridiomycota</taxon>
        <taxon>Chytridiomycota incertae sedis</taxon>
        <taxon>Monoblepharidomycetes</taxon>
        <taxon>Monoblepharidales</taxon>
        <taxon>Gonapodyaceae</taxon>
        <taxon>Gonapodya</taxon>
    </lineage>
</organism>
<accession>A0A139AQG8</accession>
<proteinExistence type="predicted"/>
<keyword evidence="3" id="KW-1185">Reference proteome</keyword>
<keyword evidence="1" id="KW-1133">Transmembrane helix</keyword>
<dbReference type="EMBL" id="KQ965741">
    <property type="protein sequence ID" value="KXS18735.1"/>
    <property type="molecule type" value="Genomic_DNA"/>
</dbReference>
<feature type="transmembrane region" description="Helical" evidence="1">
    <location>
        <begin position="77"/>
        <end position="100"/>
    </location>
</feature>
<dbReference type="OMA" id="YVNFAVY"/>
<keyword evidence="1" id="KW-0472">Membrane</keyword>
<dbReference type="Proteomes" id="UP000070544">
    <property type="component" value="Unassembled WGS sequence"/>
</dbReference>
<reference evidence="2 3" key="1">
    <citation type="journal article" date="2015" name="Genome Biol. Evol.">
        <title>Phylogenomic analyses indicate that early fungi evolved digesting cell walls of algal ancestors of land plants.</title>
        <authorList>
            <person name="Chang Y."/>
            <person name="Wang S."/>
            <person name="Sekimoto S."/>
            <person name="Aerts A.L."/>
            <person name="Choi C."/>
            <person name="Clum A."/>
            <person name="LaButti K.M."/>
            <person name="Lindquist E.A."/>
            <person name="Yee Ngan C."/>
            <person name="Ohm R.A."/>
            <person name="Salamov A.A."/>
            <person name="Grigoriev I.V."/>
            <person name="Spatafora J.W."/>
            <person name="Berbee M.L."/>
        </authorList>
    </citation>
    <scope>NUCLEOTIDE SEQUENCE [LARGE SCALE GENOMIC DNA]</scope>
    <source>
        <strain evidence="2 3">JEL478</strain>
    </source>
</reference>
<evidence type="ECO:0000313" key="3">
    <source>
        <dbReference type="Proteomes" id="UP000070544"/>
    </source>
</evidence>